<evidence type="ECO:0000313" key="1">
    <source>
        <dbReference type="EMBL" id="CAG5053618.1"/>
    </source>
</evidence>
<proteinExistence type="predicted"/>
<dbReference type="EMBL" id="CAJQZP010001555">
    <property type="protein sequence ID" value="CAG5053618.1"/>
    <property type="molecule type" value="Genomic_DNA"/>
</dbReference>
<evidence type="ECO:0000313" key="2">
    <source>
        <dbReference type="Proteomes" id="UP000691718"/>
    </source>
</evidence>
<gene>
    <name evidence="1" type="ORF">PAPOLLO_LOCUS25706</name>
</gene>
<dbReference type="OrthoDB" id="7447537at2759"/>
<name>A0A8S3Y4R0_PARAO</name>
<protein>
    <submittedName>
        <fullName evidence="1">(apollo) hypothetical protein</fullName>
    </submittedName>
</protein>
<sequence>MEKAVDSLADLSDLSEYDSEDYPFYADSIHTLSDSYLNQPDDCIIEQRLEKLFSIEDNLNVDTLGNEAEEVDEPTTQASKSLLSILSKPPSKEIVGTAMAINLVSEQNISNNQIQVQESCTQEKGSDLFAMESLVEDQREYQESIYIFHFMSKMIEKT</sequence>
<dbReference type="AlphaFoldDB" id="A0A8S3Y4R0"/>
<keyword evidence="2" id="KW-1185">Reference proteome</keyword>
<organism evidence="1 2">
    <name type="scientific">Parnassius apollo</name>
    <name type="common">Apollo butterfly</name>
    <name type="synonym">Papilio apollo</name>
    <dbReference type="NCBI Taxonomy" id="110799"/>
    <lineage>
        <taxon>Eukaryota</taxon>
        <taxon>Metazoa</taxon>
        <taxon>Ecdysozoa</taxon>
        <taxon>Arthropoda</taxon>
        <taxon>Hexapoda</taxon>
        <taxon>Insecta</taxon>
        <taxon>Pterygota</taxon>
        <taxon>Neoptera</taxon>
        <taxon>Endopterygota</taxon>
        <taxon>Lepidoptera</taxon>
        <taxon>Glossata</taxon>
        <taxon>Ditrysia</taxon>
        <taxon>Papilionoidea</taxon>
        <taxon>Papilionidae</taxon>
        <taxon>Parnassiinae</taxon>
        <taxon>Parnassini</taxon>
        <taxon>Parnassius</taxon>
        <taxon>Parnassius</taxon>
    </lineage>
</organism>
<dbReference type="Proteomes" id="UP000691718">
    <property type="component" value="Unassembled WGS sequence"/>
</dbReference>
<reference evidence="1" key="1">
    <citation type="submission" date="2021-04" db="EMBL/GenBank/DDBJ databases">
        <authorList>
            <person name="Tunstrom K."/>
        </authorList>
    </citation>
    <scope>NUCLEOTIDE SEQUENCE</scope>
</reference>
<accession>A0A8S3Y4R0</accession>
<comment type="caution">
    <text evidence="1">The sequence shown here is derived from an EMBL/GenBank/DDBJ whole genome shotgun (WGS) entry which is preliminary data.</text>
</comment>